<dbReference type="GO" id="GO:0005634">
    <property type="term" value="C:nucleus"/>
    <property type="evidence" value="ECO:0007669"/>
    <property type="project" value="TreeGrafter"/>
</dbReference>
<dbReference type="Proteomes" id="UP001208570">
    <property type="component" value="Unassembled WGS sequence"/>
</dbReference>
<gene>
    <name evidence="2" type="ORF">LSH36_148g01018</name>
</gene>
<evidence type="ECO:0000313" key="2">
    <source>
        <dbReference type="EMBL" id="KAK2159663.1"/>
    </source>
</evidence>
<organism evidence="2 3">
    <name type="scientific">Paralvinella palmiformis</name>
    <dbReference type="NCBI Taxonomy" id="53620"/>
    <lineage>
        <taxon>Eukaryota</taxon>
        <taxon>Metazoa</taxon>
        <taxon>Spiralia</taxon>
        <taxon>Lophotrochozoa</taxon>
        <taxon>Annelida</taxon>
        <taxon>Polychaeta</taxon>
        <taxon>Sedentaria</taxon>
        <taxon>Canalipalpata</taxon>
        <taxon>Terebellida</taxon>
        <taxon>Terebelliformia</taxon>
        <taxon>Alvinellidae</taxon>
        <taxon>Paralvinella</taxon>
    </lineage>
</organism>
<protein>
    <submittedName>
        <fullName evidence="2">Uncharacterized protein</fullName>
    </submittedName>
</protein>
<dbReference type="PANTHER" id="PTHR12829:SF4">
    <property type="entry name" value="N(6)-ADENINE-SPECIFIC METHYLTRANSFERASE METTL4"/>
    <property type="match status" value="1"/>
</dbReference>
<dbReference type="Pfam" id="PF05063">
    <property type="entry name" value="MT-A70"/>
    <property type="match status" value="1"/>
</dbReference>
<evidence type="ECO:0000313" key="3">
    <source>
        <dbReference type="Proteomes" id="UP001208570"/>
    </source>
</evidence>
<reference evidence="2" key="1">
    <citation type="journal article" date="2023" name="Mol. Biol. Evol.">
        <title>Third-Generation Sequencing Reveals the Adaptive Role of the Epigenome in Three Deep-Sea Polychaetes.</title>
        <authorList>
            <person name="Perez M."/>
            <person name="Aroh O."/>
            <person name="Sun Y."/>
            <person name="Lan Y."/>
            <person name="Juniper S.K."/>
            <person name="Young C.R."/>
            <person name="Angers B."/>
            <person name="Qian P.Y."/>
        </authorList>
    </citation>
    <scope>NUCLEOTIDE SEQUENCE</scope>
    <source>
        <strain evidence="2">P08H-3</strain>
    </source>
</reference>
<dbReference type="PROSITE" id="PS51143">
    <property type="entry name" value="MT_A70"/>
    <property type="match status" value="1"/>
</dbReference>
<dbReference type="AlphaFoldDB" id="A0AAD9JUQ5"/>
<evidence type="ECO:0000256" key="1">
    <source>
        <dbReference type="PROSITE-ProRule" id="PRU00489"/>
    </source>
</evidence>
<dbReference type="PANTHER" id="PTHR12829">
    <property type="entry name" value="N6-ADENOSINE-METHYLTRANSFERASE"/>
    <property type="match status" value="1"/>
</dbReference>
<keyword evidence="3" id="KW-1185">Reference proteome</keyword>
<comment type="similarity">
    <text evidence="1">Belongs to the MT-A70-like family.</text>
</comment>
<comment type="caution">
    <text evidence="2">The sequence shown here is derived from an EMBL/GenBank/DDBJ whole genome shotgun (WGS) entry which is preliminary data.</text>
</comment>
<sequence length="316" mass="36602">MLYDEDILQLPVNSLANPGCLVVVWATNNQQQHSFIKEEFFPRQGISYLARWFWLKVTSCGETVTEWHNEHKRPYETIFFGYMSSDQDLTDNHNHIHSDRTTPGRLRDIPDNFVLISIPSSLHSHKPPLGDVLKQYLPEQPRCLEMFARCLLPGWVSWGNEMPYMDTFKCSLMIKMSTETCSYFSATDQTSPIGGLICSRAMVKGMADKFQCRQMYNPTYMIKKSAPQLQDVTKKVTESILYYRRARGDMIEAYKHVKGTYSIDTPDIKLEDTGSRGHEFKLKKQRGPLRLFRGLIGRALDHRPLPPEFESRRGHI</sequence>
<accession>A0AAD9JUQ5</accession>
<dbReference type="InterPro" id="IPR007757">
    <property type="entry name" value="MT-A70-like"/>
</dbReference>
<name>A0AAD9JUQ5_9ANNE</name>
<dbReference type="EMBL" id="JAODUP010000148">
    <property type="protein sequence ID" value="KAK2159663.1"/>
    <property type="molecule type" value="Genomic_DNA"/>
</dbReference>
<dbReference type="GO" id="GO:0008168">
    <property type="term" value="F:methyltransferase activity"/>
    <property type="evidence" value="ECO:0007669"/>
    <property type="project" value="TreeGrafter"/>
</dbReference>
<proteinExistence type="inferred from homology"/>